<gene>
    <name evidence="2" type="ORF">F4W18_06615</name>
</gene>
<dbReference type="SUPFAM" id="SSF55729">
    <property type="entry name" value="Acyl-CoA N-acyltransferases (Nat)"/>
    <property type="match status" value="1"/>
</dbReference>
<name>A0A5M9P0Z9_9VIBR</name>
<reference evidence="2 3" key="1">
    <citation type="submission" date="2019-09" db="EMBL/GenBank/DDBJ databases">
        <title>Draft genome sequence of various Type strains from the CCUG.</title>
        <authorList>
            <person name="Pineiro-Iglesias B."/>
            <person name="Tunovic T."/>
            <person name="Unosson C."/>
            <person name="Inganas E."/>
            <person name="Ohlen M."/>
            <person name="Cardew S."/>
            <person name="Jensie-Markopoulos S."/>
            <person name="Salva-Serra F."/>
            <person name="Jaen-Luchoro D."/>
            <person name="Karlsson R."/>
            <person name="Svensson-Stadler L."/>
            <person name="Chun J."/>
            <person name="Moore E."/>
        </authorList>
    </citation>
    <scope>NUCLEOTIDE SEQUENCE [LARGE SCALE GENOMIC DNA]</scope>
    <source>
        <strain evidence="2 3">CCUG 56969T</strain>
    </source>
</reference>
<accession>A0A5M9P0Z9</accession>
<dbReference type="InterPro" id="IPR000182">
    <property type="entry name" value="GNAT_dom"/>
</dbReference>
<dbReference type="RefSeq" id="WP_086715626.1">
    <property type="nucleotide sequence ID" value="NZ_AP025492.1"/>
</dbReference>
<dbReference type="InterPro" id="IPR016181">
    <property type="entry name" value="Acyl_CoA_acyltransferase"/>
</dbReference>
<dbReference type="Proteomes" id="UP000322521">
    <property type="component" value="Unassembled WGS sequence"/>
</dbReference>
<protein>
    <submittedName>
        <fullName evidence="2">GNAT family N-acetyltransferase</fullName>
    </submittedName>
</protein>
<feature type="domain" description="N-acetyltransferase" evidence="1">
    <location>
        <begin position="1"/>
        <end position="139"/>
    </location>
</feature>
<sequence length="139" mass="15783">MEVRRYQPKYSAALQAIYLESRQNTFHWADANAFKLSDFDQDTEGEQIWMAVSGEKVLGFVSVWEAESFIHHLYICPKALRSGAGSALLNTCKQHYSVLTLKCLTANENAIGFYRSQGFVISSTEGEGLERYHLMTYQA</sequence>
<proteinExistence type="predicted"/>
<organism evidence="2 3">
    <name type="scientific">Vibrio gigantis</name>
    <dbReference type="NCBI Taxonomy" id="296199"/>
    <lineage>
        <taxon>Bacteria</taxon>
        <taxon>Pseudomonadati</taxon>
        <taxon>Pseudomonadota</taxon>
        <taxon>Gammaproteobacteria</taxon>
        <taxon>Vibrionales</taxon>
        <taxon>Vibrionaceae</taxon>
        <taxon>Vibrio</taxon>
    </lineage>
</organism>
<dbReference type="Gene3D" id="3.40.630.30">
    <property type="match status" value="1"/>
</dbReference>
<dbReference type="CDD" id="cd04301">
    <property type="entry name" value="NAT_SF"/>
    <property type="match status" value="1"/>
</dbReference>
<dbReference type="EMBL" id="VXJS01000003">
    <property type="protein sequence ID" value="KAA8678410.1"/>
    <property type="molecule type" value="Genomic_DNA"/>
</dbReference>
<keyword evidence="2" id="KW-0808">Transferase</keyword>
<dbReference type="Pfam" id="PF00583">
    <property type="entry name" value="Acetyltransf_1"/>
    <property type="match status" value="1"/>
</dbReference>
<keyword evidence="3" id="KW-1185">Reference proteome</keyword>
<dbReference type="OrthoDB" id="9789605at2"/>
<evidence type="ECO:0000259" key="1">
    <source>
        <dbReference type="PROSITE" id="PS51186"/>
    </source>
</evidence>
<evidence type="ECO:0000313" key="2">
    <source>
        <dbReference type="EMBL" id="KAA8678410.1"/>
    </source>
</evidence>
<dbReference type="GO" id="GO:0016747">
    <property type="term" value="F:acyltransferase activity, transferring groups other than amino-acyl groups"/>
    <property type="evidence" value="ECO:0007669"/>
    <property type="project" value="InterPro"/>
</dbReference>
<comment type="caution">
    <text evidence="2">The sequence shown here is derived from an EMBL/GenBank/DDBJ whole genome shotgun (WGS) entry which is preliminary data.</text>
</comment>
<dbReference type="PROSITE" id="PS51186">
    <property type="entry name" value="GNAT"/>
    <property type="match status" value="1"/>
</dbReference>
<evidence type="ECO:0000313" key="3">
    <source>
        <dbReference type="Proteomes" id="UP000322521"/>
    </source>
</evidence>
<dbReference type="AlphaFoldDB" id="A0A5M9P0Z9"/>